<dbReference type="Gene3D" id="3.40.50.720">
    <property type="entry name" value="NAD(P)-binding Rossmann-like Domain"/>
    <property type="match status" value="1"/>
</dbReference>
<dbReference type="RefSeq" id="WP_045298122.1">
    <property type="nucleotide sequence ID" value="NZ_JYJA01000032.1"/>
</dbReference>
<keyword evidence="3" id="KW-1185">Reference proteome</keyword>
<dbReference type="InterPro" id="IPR051606">
    <property type="entry name" value="Polyketide_Oxido-like"/>
</dbReference>
<protein>
    <recommendedName>
        <fullName evidence="1">NAD(P)-binding domain-containing protein</fullName>
    </recommendedName>
</protein>
<dbReference type="PATRIC" id="fig|69370.6.peg.1666"/>
<comment type="caution">
    <text evidence="2">The sequence shown here is derived from an EMBL/GenBank/DDBJ whole genome shotgun (WGS) entry which is preliminary data.</text>
</comment>
<dbReference type="PANTHER" id="PTHR43355">
    <property type="entry name" value="FLAVIN REDUCTASE (NADPH)"/>
    <property type="match status" value="1"/>
</dbReference>
<dbReference type="Proteomes" id="UP000034098">
    <property type="component" value="Unassembled WGS sequence"/>
</dbReference>
<sequence>MARIAVIGGSGYAGRHIVAEAVSRGHSVLSIARRIPAERHAGAIYVEGSLTDVPDLLAQIEGVDVVVSAVAPRGDMQGLVRPNIAALASLLPEGVRLGVIGGAGGSLVTEGGERVVDLPSFSEDYKAEALEAIGVLEDLKEGPESLDWFYIHPAGGFGAYNPGERTGEYRTGGDVIVTDAEGESYISGEDLAVAIVDEIENPQHPRKRFTVGY</sequence>
<dbReference type="InterPro" id="IPR036291">
    <property type="entry name" value="NAD(P)-bd_dom_sf"/>
</dbReference>
<gene>
    <name evidence="2" type="ORF">RS82_01634</name>
</gene>
<accession>A0A0M2H9A7</accession>
<dbReference type="InterPro" id="IPR016040">
    <property type="entry name" value="NAD(P)-bd_dom"/>
</dbReference>
<feature type="domain" description="NAD(P)-binding" evidence="1">
    <location>
        <begin position="8"/>
        <end position="202"/>
    </location>
</feature>
<dbReference type="PANTHER" id="PTHR43355:SF2">
    <property type="entry name" value="FLAVIN REDUCTASE (NADPH)"/>
    <property type="match status" value="1"/>
</dbReference>
<organism evidence="2 3">
    <name type="scientific">Microbacterium trichothecenolyticum</name>
    <name type="common">Aureobacterium trichothecenolyticum</name>
    <dbReference type="NCBI Taxonomy" id="69370"/>
    <lineage>
        <taxon>Bacteria</taxon>
        <taxon>Bacillati</taxon>
        <taxon>Actinomycetota</taxon>
        <taxon>Actinomycetes</taxon>
        <taxon>Micrococcales</taxon>
        <taxon>Microbacteriaceae</taxon>
        <taxon>Microbacterium</taxon>
    </lineage>
</organism>
<evidence type="ECO:0000313" key="3">
    <source>
        <dbReference type="Proteomes" id="UP000034098"/>
    </source>
</evidence>
<dbReference type="OrthoDB" id="3191258at2"/>
<evidence type="ECO:0000259" key="1">
    <source>
        <dbReference type="Pfam" id="PF13460"/>
    </source>
</evidence>
<dbReference type="GO" id="GO:0016646">
    <property type="term" value="F:oxidoreductase activity, acting on the CH-NH group of donors, NAD or NADP as acceptor"/>
    <property type="evidence" value="ECO:0007669"/>
    <property type="project" value="TreeGrafter"/>
</dbReference>
<dbReference type="Pfam" id="PF13460">
    <property type="entry name" value="NAD_binding_10"/>
    <property type="match status" value="1"/>
</dbReference>
<dbReference type="AlphaFoldDB" id="A0A0M2H9A7"/>
<reference evidence="2 3" key="1">
    <citation type="submission" date="2015-02" db="EMBL/GenBank/DDBJ databases">
        <title>Draft genome sequences of ten Microbacterium spp. with emphasis on heavy metal contaminated environments.</title>
        <authorList>
            <person name="Corretto E."/>
        </authorList>
    </citation>
    <scope>NUCLEOTIDE SEQUENCE [LARGE SCALE GENOMIC DNA]</scope>
    <source>
        <strain evidence="2 3">DSM 8608</strain>
    </source>
</reference>
<evidence type="ECO:0000313" key="2">
    <source>
        <dbReference type="EMBL" id="KJL43142.1"/>
    </source>
</evidence>
<dbReference type="EMBL" id="JYJA01000032">
    <property type="protein sequence ID" value="KJL43142.1"/>
    <property type="molecule type" value="Genomic_DNA"/>
</dbReference>
<name>A0A0M2H9A7_MICTR</name>
<dbReference type="SUPFAM" id="SSF51735">
    <property type="entry name" value="NAD(P)-binding Rossmann-fold domains"/>
    <property type="match status" value="1"/>
</dbReference>
<proteinExistence type="predicted"/>